<evidence type="ECO:0000313" key="3">
    <source>
        <dbReference type="Proteomes" id="UP000828251"/>
    </source>
</evidence>
<evidence type="ECO:0000256" key="1">
    <source>
        <dbReference type="SAM" id="Phobius"/>
    </source>
</evidence>
<proteinExistence type="predicted"/>
<dbReference type="EMBL" id="JAIQCV010000009">
    <property type="protein sequence ID" value="KAH1063193.1"/>
    <property type="molecule type" value="Genomic_DNA"/>
</dbReference>
<sequence length="221" mass="24250">MVYWYVTCFVVIIGVGIEVWSRVSLPLVTCDGLWLFHLARYALPIGLSDTLIRMVNIRLSPPIALLLTSSLIHLLIEGCVVLINCPRCGQVEYIDHVILGCAFPVQVCSLSTIVVPSSSFSDRLVSLLLGVDTALFGRVVAWSLWYFHNQFLWHADTSTVASAFAACFGQDWHVARSTYQQVRPATAQAVAAPVVSSSQPQVGCIKCNIDTAFSENMQQAS</sequence>
<feature type="transmembrane region" description="Helical" evidence="1">
    <location>
        <begin position="127"/>
        <end position="147"/>
    </location>
</feature>
<comment type="caution">
    <text evidence="2">The sequence shown here is derived from an EMBL/GenBank/DDBJ whole genome shotgun (WGS) entry which is preliminary data.</text>
</comment>
<dbReference type="Proteomes" id="UP000828251">
    <property type="component" value="Unassembled WGS sequence"/>
</dbReference>
<feature type="transmembrane region" description="Helical" evidence="1">
    <location>
        <begin position="63"/>
        <end position="85"/>
    </location>
</feature>
<feature type="transmembrane region" description="Helical" evidence="1">
    <location>
        <begin position="97"/>
        <end position="115"/>
    </location>
</feature>
<dbReference type="AlphaFoldDB" id="A0A9D3UVR2"/>
<accession>A0A9D3UVR2</accession>
<protein>
    <submittedName>
        <fullName evidence="2">Uncharacterized protein</fullName>
    </submittedName>
</protein>
<name>A0A9D3UVR2_9ROSI</name>
<dbReference type="OrthoDB" id="10535951at2759"/>
<keyword evidence="3" id="KW-1185">Reference proteome</keyword>
<keyword evidence="1" id="KW-0472">Membrane</keyword>
<keyword evidence="1" id="KW-0812">Transmembrane</keyword>
<reference evidence="2 3" key="1">
    <citation type="journal article" date="2021" name="Plant Biotechnol. J.">
        <title>Multi-omics assisted identification of the key and species-specific regulatory components of drought-tolerant mechanisms in Gossypium stocksii.</title>
        <authorList>
            <person name="Yu D."/>
            <person name="Ke L."/>
            <person name="Zhang D."/>
            <person name="Wu Y."/>
            <person name="Sun Y."/>
            <person name="Mei J."/>
            <person name="Sun J."/>
            <person name="Sun Y."/>
        </authorList>
    </citation>
    <scope>NUCLEOTIDE SEQUENCE [LARGE SCALE GENOMIC DNA]</scope>
    <source>
        <strain evidence="3">cv. E1</strain>
        <tissue evidence="2">Leaf</tissue>
    </source>
</reference>
<keyword evidence="1" id="KW-1133">Transmembrane helix</keyword>
<evidence type="ECO:0000313" key="2">
    <source>
        <dbReference type="EMBL" id="KAH1063193.1"/>
    </source>
</evidence>
<organism evidence="2 3">
    <name type="scientific">Gossypium stocksii</name>
    <dbReference type="NCBI Taxonomy" id="47602"/>
    <lineage>
        <taxon>Eukaryota</taxon>
        <taxon>Viridiplantae</taxon>
        <taxon>Streptophyta</taxon>
        <taxon>Embryophyta</taxon>
        <taxon>Tracheophyta</taxon>
        <taxon>Spermatophyta</taxon>
        <taxon>Magnoliopsida</taxon>
        <taxon>eudicotyledons</taxon>
        <taxon>Gunneridae</taxon>
        <taxon>Pentapetalae</taxon>
        <taxon>rosids</taxon>
        <taxon>malvids</taxon>
        <taxon>Malvales</taxon>
        <taxon>Malvaceae</taxon>
        <taxon>Malvoideae</taxon>
        <taxon>Gossypium</taxon>
    </lineage>
</organism>
<gene>
    <name evidence="2" type="ORF">J1N35_028180</name>
</gene>